<evidence type="ECO:0000313" key="3">
    <source>
        <dbReference type="EMBL" id="CUO47713.1"/>
    </source>
</evidence>
<accession>A0A174N853</accession>
<evidence type="ECO:0000313" key="2">
    <source>
        <dbReference type="EMBL" id="CUM76479.1"/>
    </source>
</evidence>
<dbReference type="EMBL" id="CYZK01000014">
    <property type="protein sequence ID" value="CUO47713.1"/>
    <property type="molecule type" value="Genomic_DNA"/>
</dbReference>
<dbReference type="AlphaFoldDB" id="A0A174N853"/>
<sequence length="78" mass="9027">MKNKIMWKDVTLIVLAILLIFSMCRIHTLKQSNKKLYSQNLELNHQLATLKEKNAGLESKLNSEESITDEKKSDNSQH</sequence>
<evidence type="ECO:0000313" key="6">
    <source>
        <dbReference type="Proteomes" id="UP000095362"/>
    </source>
</evidence>
<protein>
    <submittedName>
        <fullName evidence="5">Uncharacterized protein</fullName>
    </submittedName>
</protein>
<dbReference type="EMBL" id="QRXY01000024">
    <property type="protein sequence ID" value="RGU42927.1"/>
    <property type="molecule type" value="Genomic_DNA"/>
</dbReference>
<dbReference type="Proteomes" id="UP000095362">
    <property type="component" value="Unassembled WGS sequence"/>
</dbReference>
<dbReference type="Proteomes" id="UP000285693">
    <property type="component" value="Unassembled WGS sequence"/>
</dbReference>
<dbReference type="RefSeq" id="WP_055155736.1">
    <property type="nucleotide sequence ID" value="NZ_BSCI01000012.1"/>
</dbReference>
<evidence type="ECO:0000313" key="4">
    <source>
        <dbReference type="EMBL" id="GLG87525.1"/>
    </source>
</evidence>
<feature type="region of interest" description="Disordered" evidence="1">
    <location>
        <begin position="58"/>
        <end position="78"/>
    </location>
</feature>
<reference evidence="6 7" key="1">
    <citation type="submission" date="2015-09" db="EMBL/GenBank/DDBJ databases">
        <authorList>
            <consortium name="Pathogen Informatics"/>
        </authorList>
    </citation>
    <scope>NUCLEOTIDE SEQUENCE [LARGE SCALE GENOMIC DNA]</scope>
    <source>
        <strain evidence="3 6">2789STDY5834866</strain>
        <strain evidence="2 7">2789STDY5834962</strain>
    </source>
</reference>
<dbReference type="Proteomes" id="UP001145109">
    <property type="component" value="Unassembled WGS sequence"/>
</dbReference>
<reference evidence="4" key="4">
    <citation type="submission" date="2022-11" db="EMBL/GenBank/DDBJ databases">
        <title>Draft genome sequence of Coprococcus comes strain 31264.</title>
        <authorList>
            <person name="Hisatomi A."/>
            <person name="Ohkuma M."/>
            <person name="Sakamoto M."/>
        </authorList>
    </citation>
    <scope>NUCLEOTIDE SEQUENCE</scope>
    <source>
        <strain evidence="4">JCM 31264</strain>
    </source>
</reference>
<reference evidence="4" key="3">
    <citation type="submission" date="2022-09" db="EMBL/GenBank/DDBJ databases">
        <title>Draft genome sequence of Coprococcus comes strain 31264.</title>
        <authorList>
            <person name="Atsushi H."/>
            <person name="Moriya O."/>
            <person name="Mitsuo S."/>
        </authorList>
    </citation>
    <scope>NUCLEOTIDE SEQUENCE</scope>
    <source>
        <strain evidence="4">JCM 31264</strain>
    </source>
</reference>
<reference evidence="5 8" key="2">
    <citation type="submission" date="2018-08" db="EMBL/GenBank/DDBJ databases">
        <title>A genome reference for cultivated species of the human gut microbiota.</title>
        <authorList>
            <person name="Zou Y."/>
            <person name="Xue W."/>
            <person name="Luo G."/>
        </authorList>
    </citation>
    <scope>NUCLEOTIDE SEQUENCE [LARGE SCALE GENOMIC DNA]</scope>
    <source>
        <strain evidence="5 8">AF16-31</strain>
    </source>
</reference>
<proteinExistence type="predicted"/>
<evidence type="ECO:0000256" key="1">
    <source>
        <dbReference type="SAM" id="MobiDB-lite"/>
    </source>
</evidence>
<organism evidence="5 8">
    <name type="scientific">Coprococcus comes</name>
    <dbReference type="NCBI Taxonomy" id="410072"/>
    <lineage>
        <taxon>Bacteria</taxon>
        <taxon>Bacillati</taxon>
        <taxon>Bacillota</taxon>
        <taxon>Clostridia</taxon>
        <taxon>Lachnospirales</taxon>
        <taxon>Lachnospiraceae</taxon>
        <taxon>Coprococcus</taxon>
    </lineage>
</organism>
<dbReference type="Proteomes" id="UP000095727">
    <property type="component" value="Unassembled WGS sequence"/>
</dbReference>
<evidence type="ECO:0000313" key="7">
    <source>
        <dbReference type="Proteomes" id="UP000095727"/>
    </source>
</evidence>
<evidence type="ECO:0000313" key="8">
    <source>
        <dbReference type="Proteomes" id="UP000285693"/>
    </source>
</evidence>
<dbReference type="PaxDb" id="410072-ERS852525_01749"/>
<feature type="compositionally biased region" description="Basic and acidic residues" evidence="1">
    <location>
        <begin position="68"/>
        <end position="78"/>
    </location>
</feature>
<dbReference type="EMBL" id="CYXR01000003">
    <property type="protein sequence ID" value="CUM76479.1"/>
    <property type="molecule type" value="Genomic_DNA"/>
</dbReference>
<evidence type="ECO:0000313" key="5">
    <source>
        <dbReference type="EMBL" id="RGU42927.1"/>
    </source>
</evidence>
<dbReference type="EMBL" id="BSCI01000012">
    <property type="protein sequence ID" value="GLG87525.1"/>
    <property type="molecule type" value="Genomic_DNA"/>
</dbReference>
<name>A0A174N853_9FIRM</name>
<gene>
    <name evidence="4" type="ORF">comes_20710</name>
    <name evidence="5" type="ORF">DWW65_14565</name>
    <name evidence="3" type="ORF">ERS852481_02170</name>
    <name evidence="2" type="ORF">ERS852574_00565</name>
</gene>